<dbReference type="SUPFAM" id="SSF49309">
    <property type="entry name" value="Transglutaminase, two C-terminal domains"/>
    <property type="match status" value="1"/>
</dbReference>
<comment type="caution">
    <text evidence="3">The sequence shown here is derived from an EMBL/GenBank/DDBJ whole genome shotgun (WGS) entry which is preliminary data.</text>
</comment>
<sequence>MNKKTSLILASVILISSISPVKATSFKSNLMKNSDFLIASGDDKSDKISNIKLTVKADQTINLTEGREANINVRVTNNSGEDAENVSAQAIIENPEKVYISGDGYIKENETLRDGNNFSGNFKIKTDENFESKTIPVKINLRYYVDNNFQEQDEIIYVRVIAPEKAINPSVEIVKVDSMWLNKIESGISFQAPFEVKNTGDSVAKNIKISLEGLENNNITLADGLSTTDITRLEPGQSRFIYFNLKTQQSTKPGSYMLKLDYKFTGEKETSAPIEGNYQFSVDILKSNIKPSTLEFQNITFPTAPVGRNKSVNISFDLKNTGKYTAKDIKVTADSKDQEGLASKSVSQINAQPLKPGESAHFSFSFITTPSASTRNYPVELKATYTDKTTTETPFETNQIAGVFVQAPKEKEPGEKGETTVPKLIIEEYSFEPEIIEAGKPFKMRLKLYNTNASKAVKNIKIFLTSDVQESVSQEGGSEQTGASSSSASVFTPIDSSNTFYIASIAPGSKVEKEITLTTVPDTAAKTYTVIANFEYEDGSAQKYTATEQIGVPVVQRAKLDVGEIIPEGEFSIGMDTPLSVDFYNTGKATLFNVMVKITGDGLKFDTPTYYKGNFQPGSSDNFSCNITPESAGKKRITLTFSFEDSTGQNQSVIRDYEFEIMDDMGPSDEDMNFEEPKKPILGKIIGGIILIIALAGSGIFIKKRRDKKKNDDEDLGL</sequence>
<reference evidence="3 4" key="1">
    <citation type="submission" date="2021-03" db="EMBL/GenBank/DDBJ databases">
        <title>Genomic Encyclopedia of Type Strains, Phase IV (KMG-IV): sequencing the most valuable type-strain genomes for metagenomic binning, comparative biology and taxonomic classification.</title>
        <authorList>
            <person name="Goeker M."/>
        </authorList>
    </citation>
    <scope>NUCLEOTIDE SEQUENCE [LARGE SCALE GENOMIC DNA]</scope>
    <source>
        <strain evidence="3 4">DSM 27563</strain>
    </source>
</reference>
<dbReference type="Gene3D" id="2.60.40.10">
    <property type="entry name" value="Immunoglobulins"/>
    <property type="match status" value="2"/>
</dbReference>
<keyword evidence="2" id="KW-0732">Signal</keyword>
<evidence type="ECO:0000313" key="3">
    <source>
        <dbReference type="EMBL" id="MBP2026185.1"/>
    </source>
</evidence>
<dbReference type="Proteomes" id="UP001519306">
    <property type="component" value="Unassembled WGS sequence"/>
</dbReference>
<accession>A0ABS4KEI2</accession>
<dbReference type="RefSeq" id="WP_210062237.1">
    <property type="nucleotide sequence ID" value="NZ_JAGGLJ010000026.1"/>
</dbReference>
<proteinExistence type="predicted"/>
<keyword evidence="1" id="KW-1133">Transmembrane helix</keyword>
<protein>
    <recommendedName>
        <fullName evidence="5">CARDB</fullName>
    </recommendedName>
</protein>
<gene>
    <name evidence="3" type="ORF">J2Z71_001744</name>
</gene>
<keyword evidence="1" id="KW-0472">Membrane</keyword>
<evidence type="ECO:0000256" key="2">
    <source>
        <dbReference type="SAM" id="SignalP"/>
    </source>
</evidence>
<evidence type="ECO:0000313" key="4">
    <source>
        <dbReference type="Proteomes" id="UP001519306"/>
    </source>
</evidence>
<evidence type="ECO:0008006" key="5">
    <source>
        <dbReference type="Google" id="ProtNLM"/>
    </source>
</evidence>
<dbReference type="PANTHER" id="PTHR35902:SF3">
    <property type="entry name" value="NPCBM-ASSOCIATED, NEW3 DOMAIN OF ALPHA-GALACTOSIDASE"/>
    <property type="match status" value="1"/>
</dbReference>
<keyword evidence="1" id="KW-0812">Transmembrane</keyword>
<feature type="transmembrane region" description="Helical" evidence="1">
    <location>
        <begin position="681"/>
        <end position="702"/>
    </location>
</feature>
<dbReference type="EMBL" id="JAGGLJ010000026">
    <property type="protein sequence ID" value="MBP2026185.1"/>
    <property type="molecule type" value="Genomic_DNA"/>
</dbReference>
<evidence type="ECO:0000256" key="1">
    <source>
        <dbReference type="SAM" id="Phobius"/>
    </source>
</evidence>
<keyword evidence="4" id="KW-1185">Reference proteome</keyword>
<dbReference type="InterPro" id="IPR013783">
    <property type="entry name" value="Ig-like_fold"/>
</dbReference>
<feature type="signal peptide" evidence="2">
    <location>
        <begin position="1"/>
        <end position="23"/>
    </location>
</feature>
<organism evidence="3 4">
    <name type="scientific">Peptoniphilus stercorisuis</name>
    <dbReference type="NCBI Taxonomy" id="1436965"/>
    <lineage>
        <taxon>Bacteria</taxon>
        <taxon>Bacillati</taxon>
        <taxon>Bacillota</taxon>
        <taxon>Tissierellia</taxon>
        <taxon>Tissierellales</taxon>
        <taxon>Peptoniphilaceae</taxon>
        <taxon>Peptoniphilus</taxon>
    </lineage>
</organism>
<feature type="chain" id="PRO_5046741293" description="CARDB" evidence="2">
    <location>
        <begin position="24"/>
        <end position="718"/>
    </location>
</feature>
<name>A0ABS4KEI2_9FIRM</name>
<dbReference type="InterPro" id="IPR036238">
    <property type="entry name" value="Transglutaminase_C_sf"/>
</dbReference>
<dbReference type="PANTHER" id="PTHR35902">
    <property type="entry name" value="S-LAYER DOMAIN-LIKE PROTEIN-RELATED"/>
    <property type="match status" value="1"/>
</dbReference>